<feature type="compositionally biased region" description="Basic and acidic residues" evidence="1">
    <location>
        <begin position="398"/>
        <end position="423"/>
    </location>
</feature>
<keyword evidence="3" id="KW-1185">Reference proteome</keyword>
<proteinExistence type="predicted"/>
<protein>
    <submittedName>
        <fullName evidence="2">Uncharacterized protein</fullName>
    </submittedName>
</protein>
<feature type="region of interest" description="Disordered" evidence="1">
    <location>
        <begin position="1"/>
        <end position="58"/>
    </location>
</feature>
<feature type="compositionally biased region" description="Pro residues" evidence="1">
    <location>
        <begin position="39"/>
        <end position="56"/>
    </location>
</feature>
<name>A0A9W7CDB2_9STRA</name>
<dbReference type="OrthoDB" id="414322at2759"/>
<feature type="region of interest" description="Disordered" evidence="1">
    <location>
        <begin position="397"/>
        <end position="453"/>
    </location>
</feature>
<reference evidence="3" key="1">
    <citation type="journal article" date="2023" name="Commun. Biol.">
        <title>Genome analysis of Parmales, the sister group of diatoms, reveals the evolutionary specialization of diatoms from phago-mixotrophs to photoautotrophs.</title>
        <authorList>
            <person name="Ban H."/>
            <person name="Sato S."/>
            <person name="Yoshikawa S."/>
            <person name="Yamada K."/>
            <person name="Nakamura Y."/>
            <person name="Ichinomiya M."/>
            <person name="Sato N."/>
            <person name="Blanc-Mathieu R."/>
            <person name="Endo H."/>
            <person name="Kuwata A."/>
            <person name="Ogata H."/>
        </authorList>
    </citation>
    <scope>NUCLEOTIDE SEQUENCE [LARGE SCALE GENOMIC DNA]</scope>
    <source>
        <strain evidence="3">NIES 3700</strain>
    </source>
</reference>
<gene>
    <name evidence="2" type="ORF">TrLO_g3170</name>
</gene>
<dbReference type="AlphaFoldDB" id="A0A9W7CDB2"/>
<comment type="caution">
    <text evidence="2">The sequence shown here is derived from an EMBL/GenBank/DDBJ whole genome shotgun (WGS) entry which is preliminary data.</text>
</comment>
<dbReference type="EMBL" id="BRXW01000102">
    <property type="protein sequence ID" value="GMI06588.1"/>
    <property type="molecule type" value="Genomic_DNA"/>
</dbReference>
<organism evidence="2 3">
    <name type="scientific">Triparma laevis f. longispina</name>
    <dbReference type="NCBI Taxonomy" id="1714387"/>
    <lineage>
        <taxon>Eukaryota</taxon>
        <taxon>Sar</taxon>
        <taxon>Stramenopiles</taxon>
        <taxon>Ochrophyta</taxon>
        <taxon>Bolidophyceae</taxon>
        <taxon>Parmales</taxon>
        <taxon>Triparmaceae</taxon>
        <taxon>Triparma</taxon>
    </lineage>
</organism>
<evidence type="ECO:0000256" key="1">
    <source>
        <dbReference type="SAM" id="MobiDB-lite"/>
    </source>
</evidence>
<evidence type="ECO:0000313" key="2">
    <source>
        <dbReference type="EMBL" id="GMI06588.1"/>
    </source>
</evidence>
<feature type="compositionally biased region" description="Low complexity" evidence="1">
    <location>
        <begin position="10"/>
        <end position="20"/>
    </location>
</feature>
<accession>A0A9W7CDB2</accession>
<evidence type="ECO:0000313" key="3">
    <source>
        <dbReference type="Proteomes" id="UP001165122"/>
    </source>
</evidence>
<dbReference type="Proteomes" id="UP001165122">
    <property type="component" value="Unassembled WGS sequence"/>
</dbReference>
<sequence>MLSSVPPPSLSSAPPNGASSTAPPTAKRAPSSYASSAPVLPPPTPTPPPPSTPLPPLDLTIIITTSPIRSNPSTLLIESIISTFPYAGPEFCACKRLIVCDGFKMEAVGREKRRKHVTEKSAMRSGIVNSSQKENYEEFKQNLHHRTQTDLPSQPFHNTSILELPTRHGYGFALKAAVSLATTKYVCVIQHDRTFMRLTPIKSIIDCMEVHSNVKYVGILMRSNLLYLEQFAGKYGVKQLKLNQGLAKRPEELLLDPKKYGRNDAIAHELCGRYKQSVNDKYTVLLQNYKNSVPYKPFLTSSHDETGRAQASLIPTLFWYDNVHVARRSHYKDFVFDPKLKLVARGGFVEDKLSPALVKCVDNVGLESAIEKFGCYLFDDHCGVAFTGHLDGGSFLTEEQREGRKEGWKDENKKEEREEKGVEEVEGMLDSASIFGGAEGEGEGGGGERRGES</sequence>